<reference evidence="6 7" key="1">
    <citation type="journal article" date="2013" name="PLoS ONE">
        <title>Cultivation and Complete Genome Sequencing of Gloeobacter kilaueensis sp. nov., from a Lava Cave in Kilauea Caldera, Hawai'i.</title>
        <authorList>
            <person name="Saw J.H."/>
            <person name="Schatz M."/>
            <person name="Brown M.V."/>
            <person name="Kunkel D.D."/>
            <person name="Foster J.S."/>
            <person name="Shick H."/>
            <person name="Christensen S."/>
            <person name="Hou S."/>
            <person name="Wan X."/>
            <person name="Donachie S.P."/>
        </authorList>
    </citation>
    <scope>NUCLEOTIDE SEQUENCE [LARGE SCALE GENOMIC DNA]</scope>
    <source>
        <strain evidence="7">JS</strain>
    </source>
</reference>
<evidence type="ECO:0000256" key="3">
    <source>
        <dbReference type="ARBA" id="ARBA00022755"/>
    </source>
</evidence>
<dbReference type="EC" id="2.1.2.2" evidence="4"/>
<dbReference type="InterPro" id="IPR002376">
    <property type="entry name" value="Formyl_transf_N"/>
</dbReference>
<feature type="binding site" evidence="4">
    <location>
        <begin position="13"/>
        <end position="15"/>
    </location>
    <ligand>
        <name>N(1)-(5-phospho-beta-D-ribosyl)glycinamide</name>
        <dbReference type="ChEBI" id="CHEBI:143788"/>
    </ligand>
</feature>
<dbReference type="OrthoDB" id="9806170at2"/>
<feature type="domain" description="Formyl transferase N-terminal" evidence="5">
    <location>
        <begin position="4"/>
        <end position="183"/>
    </location>
</feature>
<evidence type="ECO:0000259" key="5">
    <source>
        <dbReference type="Pfam" id="PF00551"/>
    </source>
</evidence>
<dbReference type="AlphaFoldDB" id="U5QMW0"/>
<feature type="active site" description="Proton donor" evidence="4">
    <location>
        <position position="110"/>
    </location>
</feature>
<dbReference type="GO" id="GO:0005829">
    <property type="term" value="C:cytosol"/>
    <property type="evidence" value="ECO:0007669"/>
    <property type="project" value="TreeGrafter"/>
</dbReference>
<dbReference type="Gene3D" id="3.40.50.170">
    <property type="entry name" value="Formyl transferase, N-terminal domain"/>
    <property type="match status" value="1"/>
</dbReference>
<name>U5QMW0_GLOK1</name>
<comment type="similarity">
    <text evidence="4">Belongs to the GART family.</text>
</comment>
<dbReference type="Proteomes" id="UP000017396">
    <property type="component" value="Chromosome"/>
</dbReference>
<dbReference type="PANTHER" id="PTHR43369">
    <property type="entry name" value="PHOSPHORIBOSYLGLYCINAMIDE FORMYLTRANSFERASE"/>
    <property type="match status" value="1"/>
</dbReference>
<gene>
    <name evidence="4 6" type="primary">purN</name>
    <name evidence="6" type="ORF">GKIL_2688</name>
</gene>
<comment type="pathway">
    <text evidence="1 4">Purine metabolism; IMP biosynthesis via de novo pathway; N(2)-formyl-N(1)-(5-phospho-D-ribosyl)glycinamide from N(1)-(5-phospho-D-ribosyl)glycinamide (10-formyl THF route): step 1/1.</text>
</comment>
<proteinExistence type="inferred from homology"/>
<dbReference type="GO" id="GO:0006189">
    <property type="term" value="P:'de novo' IMP biosynthetic process"/>
    <property type="evidence" value="ECO:0007669"/>
    <property type="project" value="UniProtKB-UniRule"/>
</dbReference>
<dbReference type="KEGG" id="glj:GKIL_2688"/>
<sequence length="202" mass="22123">MALRLGVLASGSGTNFQVLAEGAQTGELPVQIAVLIYNNPDAYVAQRAKALGIPAVLLDHRLYQSREALDEQIALTLEAHAVELVVMAGWMRRVTAVLIDRFADRILNVHPSLLPSFRGAKAIEQALDYGVKVTGCSVHIVRLEVDAGPIILQSPVEVREDDTPATLAERIHAQEYRILPEAVRLFAEGRIAIEGNRARLYL</sequence>
<dbReference type="CDD" id="cd08645">
    <property type="entry name" value="FMT_core_GART"/>
    <property type="match status" value="1"/>
</dbReference>
<dbReference type="HAMAP" id="MF_01930">
    <property type="entry name" value="PurN"/>
    <property type="match status" value="1"/>
</dbReference>
<dbReference type="EMBL" id="CP003587">
    <property type="protein sequence ID" value="AGY58934.1"/>
    <property type="molecule type" value="Genomic_DNA"/>
</dbReference>
<dbReference type="InterPro" id="IPR004607">
    <property type="entry name" value="GART"/>
</dbReference>
<organism evidence="6 7">
    <name type="scientific">Gloeobacter kilaueensis (strain ATCC BAA-2537 / CCAP 1431/1 / ULC 316 / JS1)</name>
    <dbReference type="NCBI Taxonomy" id="1183438"/>
    <lineage>
        <taxon>Bacteria</taxon>
        <taxon>Bacillati</taxon>
        <taxon>Cyanobacteriota</taxon>
        <taxon>Cyanophyceae</taxon>
        <taxon>Gloeobacterales</taxon>
        <taxon>Gloeobacteraceae</taxon>
        <taxon>Gloeobacter</taxon>
    </lineage>
</organism>
<dbReference type="FunFam" id="3.40.50.170:FF:000008">
    <property type="entry name" value="Phosphoribosylglycinamide formyltransferase"/>
    <property type="match status" value="1"/>
</dbReference>
<dbReference type="eggNOG" id="COG0299">
    <property type="taxonomic scope" value="Bacteria"/>
</dbReference>
<dbReference type="STRING" id="1183438.GKIL_2688"/>
<keyword evidence="3 4" id="KW-0658">Purine biosynthesis</keyword>
<keyword evidence="7" id="KW-1185">Reference proteome</keyword>
<dbReference type="SUPFAM" id="SSF53328">
    <property type="entry name" value="Formyltransferase"/>
    <property type="match status" value="1"/>
</dbReference>
<dbReference type="PANTHER" id="PTHR43369:SF2">
    <property type="entry name" value="PHOSPHORIBOSYLGLYCINAMIDE FORMYLTRANSFERASE"/>
    <property type="match status" value="1"/>
</dbReference>
<evidence type="ECO:0000313" key="7">
    <source>
        <dbReference type="Proteomes" id="UP000017396"/>
    </source>
</evidence>
<dbReference type="RefSeq" id="WP_023174141.1">
    <property type="nucleotide sequence ID" value="NC_022600.1"/>
</dbReference>
<comment type="caution">
    <text evidence="4">Lacks conserved residue(s) required for the propagation of feature annotation.</text>
</comment>
<comment type="function">
    <text evidence="4">Catalyzes the transfer of a formyl group from 10-formyltetrahydrofolate to 5-phospho-ribosyl-glycinamide (GAR), producing 5-phospho-ribosyl-N-formylglycinamide (FGAR) and tetrahydrofolate.</text>
</comment>
<evidence type="ECO:0000256" key="4">
    <source>
        <dbReference type="HAMAP-Rule" id="MF_01930"/>
    </source>
</evidence>
<accession>U5QMW0</accession>
<dbReference type="NCBIfam" id="TIGR00639">
    <property type="entry name" value="PurN"/>
    <property type="match status" value="1"/>
</dbReference>
<dbReference type="InterPro" id="IPR036477">
    <property type="entry name" value="Formyl_transf_N_sf"/>
</dbReference>
<dbReference type="UniPathway" id="UPA00074">
    <property type="reaction ID" value="UER00126"/>
</dbReference>
<dbReference type="PATRIC" id="fig|1183438.3.peg.2646"/>
<protein>
    <recommendedName>
        <fullName evidence="4">Phosphoribosylglycinamide formyltransferase</fullName>
        <ecNumber evidence="4">2.1.2.2</ecNumber>
    </recommendedName>
    <alternativeName>
        <fullName evidence="4">5'-phosphoribosylglycinamide transformylase</fullName>
    </alternativeName>
    <alternativeName>
        <fullName evidence="4">GAR transformylase</fullName>
        <shortName evidence="4">GART</shortName>
    </alternativeName>
</protein>
<dbReference type="HOGENOM" id="CLU_038395_1_2_3"/>
<feature type="site" description="Raises pKa of active site His" evidence="4">
    <location>
        <position position="146"/>
    </location>
</feature>
<evidence type="ECO:0000256" key="2">
    <source>
        <dbReference type="ARBA" id="ARBA00022679"/>
    </source>
</evidence>
<feature type="binding site" evidence="4">
    <location>
        <position position="108"/>
    </location>
    <ligand>
        <name>(6R)-10-formyltetrahydrofolate</name>
        <dbReference type="ChEBI" id="CHEBI:195366"/>
    </ligand>
</feature>
<evidence type="ECO:0000256" key="1">
    <source>
        <dbReference type="ARBA" id="ARBA00005054"/>
    </source>
</evidence>
<comment type="catalytic activity">
    <reaction evidence="4">
        <text>N(1)-(5-phospho-beta-D-ribosyl)glycinamide + (6R)-10-formyltetrahydrofolate = N(2)-formyl-N(1)-(5-phospho-beta-D-ribosyl)glycinamide + (6S)-5,6,7,8-tetrahydrofolate + H(+)</text>
        <dbReference type="Rhea" id="RHEA:15053"/>
        <dbReference type="ChEBI" id="CHEBI:15378"/>
        <dbReference type="ChEBI" id="CHEBI:57453"/>
        <dbReference type="ChEBI" id="CHEBI:143788"/>
        <dbReference type="ChEBI" id="CHEBI:147286"/>
        <dbReference type="ChEBI" id="CHEBI:195366"/>
        <dbReference type="EC" id="2.1.2.2"/>
    </reaction>
</comment>
<keyword evidence="2 4" id="KW-0808">Transferase</keyword>
<evidence type="ECO:0000313" key="6">
    <source>
        <dbReference type="EMBL" id="AGY58934.1"/>
    </source>
</evidence>
<dbReference type="Pfam" id="PF00551">
    <property type="entry name" value="Formyl_trans_N"/>
    <property type="match status" value="1"/>
</dbReference>
<dbReference type="GO" id="GO:0004644">
    <property type="term" value="F:phosphoribosylglycinamide formyltransferase activity"/>
    <property type="evidence" value="ECO:0007669"/>
    <property type="project" value="UniProtKB-UniRule"/>
</dbReference>
<feature type="binding site" evidence="4">
    <location>
        <position position="66"/>
    </location>
    <ligand>
        <name>(6R)-10-formyltetrahydrofolate</name>
        <dbReference type="ChEBI" id="CHEBI:195366"/>
    </ligand>
</feature>